<dbReference type="EMBL" id="CAEZSL010000141">
    <property type="protein sequence ID" value="CAB4549494.1"/>
    <property type="molecule type" value="Genomic_DNA"/>
</dbReference>
<name>A0A6J6W371_9ZZZZ</name>
<dbReference type="AlphaFoldDB" id="A0A6J6W371"/>
<accession>A0A6J6W371</accession>
<proteinExistence type="predicted"/>
<organism evidence="2">
    <name type="scientific">freshwater metagenome</name>
    <dbReference type="NCBI Taxonomy" id="449393"/>
    <lineage>
        <taxon>unclassified sequences</taxon>
        <taxon>metagenomes</taxon>
        <taxon>ecological metagenomes</taxon>
    </lineage>
</organism>
<protein>
    <submittedName>
        <fullName evidence="2">Unannotated protein</fullName>
    </submittedName>
</protein>
<evidence type="ECO:0000313" key="1">
    <source>
        <dbReference type="EMBL" id="CAB4549494.1"/>
    </source>
</evidence>
<gene>
    <name evidence="1" type="ORF">UFOPK1421_01180</name>
    <name evidence="2" type="ORF">UFOPK2921_00769</name>
</gene>
<sequence>MTEVSESYSRSMTIRYRCTLCGNLTRFDVVRTTKTSSFYHYTTGGELKIEDEQLLQDDLESVLCRWCGPTGKIEEYDGSFDAA</sequence>
<reference evidence="2" key="1">
    <citation type="submission" date="2020-05" db="EMBL/GenBank/DDBJ databases">
        <authorList>
            <person name="Chiriac C."/>
            <person name="Salcher M."/>
            <person name="Ghai R."/>
            <person name="Kavagutti S V."/>
        </authorList>
    </citation>
    <scope>NUCLEOTIDE SEQUENCE</scope>
</reference>
<evidence type="ECO:0000313" key="2">
    <source>
        <dbReference type="EMBL" id="CAB4779442.1"/>
    </source>
</evidence>
<dbReference type="EMBL" id="CAEZZV010000085">
    <property type="protein sequence ID" value="CAB4779442.1"/>
    <property type="molecule type" value="Genomic_DNA"/>
</dbReference>